<sequence length="497" mass="55275">MISANDTSLTLLVTNVQLLESGLTAQSKWTSEGGTIGADSFSTWHLKDTQGKVHPVHCEVVTIDGAYCLRDRCGETYVNGSHMPLGMNQLAQLEHKDEISVGPYRIRVLVGAAEDDPSNGPLELMFSSNQVDLLADASDEEKDEHHNDDVKIDADPLLALDASAGTGEDTESLIDDPITNVLEEPSSLVPEDNLVLNDLDYTPQADSEYEMTSSIRLKRILGFGSKKKHSEETQAVSQPSSQAPRYTHNNDTTTNNVSEGTPMDEKVLDLLEEEVAKSIQPEQADDYSAQSTPQSGSGSQHLLTGPMLQGLGVDISDDSDMQRMHLLSQELGESLQACIKGLLELNQQASDGRFSTMNRNLQPIEDNPLRLGMSYEDTIHTMYDAKKSLVHLSAPAAIAESLKNVSDHNEAMQFATSEALAQILAAFSPQVLLRRFQHYKRNTDNNHGDNDQAWAWDMYCNYYDELTSNRQRGFEKLFWEIFEQAYDKKIREKQMEL</sequence>
<evidence type="ECO:0000259" key="2">
    <source>
        <dbReference type="Pfam" id="PF20232"/>
    </source>
</evidence>
<feature type="region of interest" description="Disordered" evidence="1">
    <location>
        <begin position="226"/>
        <end position="261"/>
    </location>
</feature>
<feature type="compositionally biased region" description="Polar residues" evidence="1">
    <location>
        <begin position="233"/>
        <end position="259"/>
    </location>
</feature>
<accession>A0A1R4B5W1</accession>
<protein>
    <recommendedName>
        <fullName evidence="2">Type VI secretion system FHA domain-containing protein</fullName>
    </recommendedName>
</protein>
<dbReference type="CDD" id="cd00060">
    <property type="entry name" value="FHA"/>
    <property type="match status" value="1"/>
</dbReference>
<feature type="domain" description="Type VI secretion system FHA" evidence="2">
    <location>
        <begin position="309"/>
        <end position="488"/>
    </location>
</feature>
<dbReference type="STRING" id="1918946.VPAL9027_02289"/>
<feature type="region of interest" description="Disordered" evidence="1">
    <location>
        <begin position="281"/>
        <end position="300"/>
    </location>
</feature>
<dbReference type="Pfam" id="PF20232">
    <property type="entry name" value="T6SS_FHA_C"/>
    <property type="match status" value="1"/>
</dbReference>
<dbReference type="NCBIfam" id="TIGR03354">
    <property type="entry name" value="VI_FHA"/>
    <property type="match status" value="1"/>
</dbReference>
<evidence type="ECO:0000313" key="3">
    <source>
        <dbReference type="EMBL" id="SJL84307.1"/>
    </source>
</evidence>
<reference evidence="3 4" key="1">
    <citation type="submission" date="2017-02" db="EMBL/GenBank/DDBJ databases">
        <authorList>
            <person name="Peterson S.W."/>
        </authorList>
    </citation>
    <scope>NUCLEOTIDE SEQUENCE [LARGE SCALE GENOMIC DNA]</scope>
    <source>
        <strain evidence="3 4">CECT 9027</strain>
    </source>
</reference>
<dbReference type="OrthoDB" id="273564at2"/>
<dbReference type="Gene3D" id="2.60.200.20">
    <property type="match status" value="1"/>
</dbReference>
<dbReference type="SUPFAM" id="SSF49879">
    <property type="entry name" value="SMAD/FHA domain"/>
    <property type="match status" value="1"/>
</dbReference>
<dbReference type="InterPro" id="IPR008984">
    <property type="entry name" value="SMAD_FHA_dom_sf"/>
</dbReference>
<dbReference type="AlphaFoldDB" id="A0A1R4B5W1"/>
<organism evidence="3 4">
    <name type="scientific">Vibrio palustris</name>
    <dbReference type="NCBI Taxonomy" id="1918946"/>
    <lineage>
        <taxon>Bacteria</taxon>
        <taxon>Pseudomonadati</taxon>
        <taxon>Pseudomonadota</taxon>
        <taxon>Gammaproteobacteria</taxon>
        <taxon>Vibrionales</taxon>
        <taxon>Vibrionaceae</taxon>
        <taxon>Vibrio</taxon>
    </lineage>
</organism>
<dbReference type="InterPro" id="IPR017735">
    <property type="entry name" value="T6SS_FHA"/>
</dbReference>
<gene>
    <name evidence="3" type="ORF">VPAL9027_02289</name>
</gene>
<dbReference type="EMBL" id="FUFT01000005">
    <property type="protein sequence ID" value="SJL84307.1"/>
    <property type="molecule type" value="Genomic_DNA"/>
</dbReference>
<evidence type="ECO:0000313" key="4">
    <source>
        <dbReference type="Proteomes" id="UP000189475"/>
    </source>
</evidence>
<dbReference type="InterPro" id="IPR046883">
    <property type="entry name" value="T6SS_FHA_C"/>
</dbReference>
<name>A0A1R4B5W1_9VIBR</name>
<dbReference type="RefSeq" id="WP_077314680.1">
    <property type="nucleotide sequence ID" value="NZ_AP024888.1"/>
</dbReference>
<evidence type="ECO:0000256" key="1">
    <source>
        <dbReference type="SAM" id="MobiDB-lite"/>
    </source>
</evidence>
<proteinExistence type="predicted"/>
<keyword evidence="4" id="KW-1185">Reference proteome</keyword>
<feature type="compositionally biased region" description="Polar residues" evidence="1">
    <location>
        <begin position="288"/>
        <end position="300"/>
    </location>
</feature>
<dbReference type="Proteomes" id="UP000189475">
    <property type="component" value="Unassembled WGS sequence"/>
</dbReference>